<dbReference type="InterPro" id="IPR008927">
    <property type="entry name" value="6-PGluconate_DH-like_C_sf"/>
</dbReference>
<dbReference type="InterPro" id="IPR050812">
    <property type="entry name" value="Preph/Arog_dehydrog"/>
</dbReference>
<dbReference type="InterPro" id="IPR046825">
    <property type="entry name" value="PDH_C"/>
</dbReference>
<dbReference type="OrthoDB" id="9809920at2"/>
<dbReference type="PROSITE" id="PS51176">
    <property type="entry name" value="PDH_ADH"/>
    <property type="match status" value="1"/>
</dbReference>
<dbReference type="Pfam" id="PF20463">
    <property type="entry name" value="PDH_C"/>
    <property type="match status" value="1"/>
</dbReference>
<proteinExistence type="predicted"/>
<protein>
    <recommendedName>
        <fullName evidence="2">Prephenate/arogenate dehydrogenase domain-containing protein</fullName>
    </recommendedName>
</protein>
<dbReference type="InterPro" id="IPR036291">
    <property type="entry name" value="NAD(P)-bd_dom_sf"/>
</dbReference>
<accession>A0A1B8Q5M1</accession>
<reference evidence="3 4" key="1">
    <citation type="submission" date="2016-06" db="EMBL/GenBank/DDBJ databases">
        <title>Draft genome of Moraxella lacunata CCUG 57757A.</title>
        <authorList>
            <person name="Salva-Serra F."/>
            <person name="Engstrom-Jakobsson H."/>
            <person name="Thorell K."/>
            <person name="Gonzales-Siles L."/>
            <person name="Karlsson R."/>
            <person name="Boulund F."/>
            <person name="Engstrand L."/>
            <person name="Kristiansson E."/>
            <person name="Moore E."/>
        </authorList>
    </citation>
    <scope>NUCLEOTIDE SEQUENCE [LARGE SCALE GENOMIC DNA]</scope>
    <source>
        <strain evidence="3 4">CCUG 57757A</strain>
    </source>
</reference>
<dbReference type="Pfam" id="PF02153">
    <property type="entry name" value="PDH_N"/>
    <property type="match status" value="1"/>
</dbReference>
<dbReference type="FunFam" id="1.10.3660.10:FF:000003">
    <property type="entry name" value="Prephenate dehydrogenase"/>
    <property type="match status" value="1"/>
</dbReference>
<dbReference type="Gene3D" id="3.40.50.720">
    <property type="entry name" value="NAD(P)-binding Rossmann-like Domain"/>
    <property type="match status" value="1"/>
</dbReference>
<dbReference type="PANTHER" id="PTHR21363">
    <property type="entry name" value="PREPHENATE DEHYDROGENASE"/>
    <property type="match status" value="1"/>
</dbReference>
<dbReference type="GO" id="GO:0006571">
    <property type="term" value="P:tyrosine biosynthetic process"/>
    <property type="evidence" value="ECO:0007669"/>
    <property type="project" value="InterPro"/>
</dbReference>
<evidence type="ECO:0000313" key="3">
    <source>
        <dbReference type="EMBL" id="OBX65050.1"/>
    </source>
</evidence>
<comment type="caution">
    <text evidence="3">The sequence shown here is derived from an EMBL/GenBank/DDBJ whole genome shotgun (WGS) entry which is preliminary data.</text>
</comment>
<dbReference type="PANTHER" id="PTHR21363:SF0">
    <property type="entry name" value="PREPHENATE DEHYDROGENASE [NADP(+)]"/>
    <property type="match status" value="1"/>
</dbReference>
<dbReference type="AlphaFoldDB" id="A0A1B8Q5M1"/>
<dbReference type="GO" id="GO:0008977">
    <property type="term" value="F:prephenate dehydrogenase (NAD+) activity"/>
    <property type="evidence" value="ECO:0007669"/>
    <property type="project" value="InterPro"/>
</dbReference>
<gene>
    <name evidence="3" type="ORF">A9309_03030</name>
</gene>
<dbReference type="GO" id="GO:0070403">
    <property type="term" value="F:NAD+ binding"/>
    <property type="evidence" value="ECO:0007669"/>
    <property type="project" value="InterPro"/>
</dbReference>
<dbReference type="GO" id="GO:0004665">
    <property type="term" value="F:prephenate dehydrogenase (NADP+) activity"/>
    <property type="evidence" value="ECO:0007669"/>
    <property type="project" value="InterPro"/>
</dbReference>
<dbReference type="SUPFAM" id="SSF48179">
    <property type="entry name" value="6-phosphogluconate dehydrogenase C-terminal domain-like"/>
    <property type="match status" value="1"/>
</dbReference>
<name>A0A1B8Q5M1_MORLA</name>
<evidence type="ECO:0000313" key="4">
    <source>
        <dbReference type="Proteomes" id="UP000092607"/>
    </source>
</evidence>
<sequence length="313" mass="34398">MIDKFMQKNAPFNKTAIIGLGLIGASLATAMLDKKLIHEVVACDDNADTLRTAQEIGLISHGSSTLTDVLQGCDLVVICVPVQAVLPIFRTLAHAKKSGLLADDCIVSDVCSTKMNVITACNTAQDETGIDLNFVPAHPIAGAERSGVLSRKADLFVNHALIICPNQADDIYTNKIIDLWQNIGAVVSLMTPQKHDEILSLTSHLPHLLSYALTYQLAKDDDNLEIFRYAAGGFRDFSRISASSPIMWHDIFLANKQAVLQGLDDYQAILNQLKTDIENDNSENLLKTFEIAKNAREHFGRLLIEKEKLKSDK</sequence>
<evidence type="ECO:0000259" key="2">
    <source>
        <dbReference type="PROSITE" id="PS51176"/>
    </source>
</evidence>
<keyword evidence="1" id="KW-0560">Oxidoreductase</keyword>
<feature type="domain" description="Prephenate/arogenate dehydrogenase" evidence="2">
    <location>
        <begin position="13"/>
        <end position="307"/>
    </location>
</feature>
<dbReference type="Gene3D" id="1.10.3660.10">
    <property type="entry name" value="6-phosphogluconate dehydrogenase C-terminal like domain"/>
    <property type="match status" value="1"/>
</dbReference>
<organism evidence="3 4">
    <name type="scientific">Moraxella lacunata</name>
    <dbReference type="NCBI Taxonomy" id="477"/>
    <lineage>
        <taxon>Bacteria</taxon>
        <taxon>Pseudomonadati</taxon>
        <taxon>Pseudomonadota</taxon>
        <taxon>Gammaproteobacteria</taxon>
        <taxon>Moraxellales</taxon>
        <taxon>Moraxellaceae</taxon>
        <taxon>Moraxella</taxon>
    </lineage>
</organism>
<dbReference type="Proteomes" id="UP000092607">
    <property type="component" value="Unassembled WGS sequence"/>
</dbReference>
<dbReference type="EMBL" id="LZMS01000037">
    <property type="protein sequence ID" value="OBX65050.1"/>
    <property type="molecule type" value="Genomic_DNA"/>
</dbReference>
<evidence type="ECO:0000256" key="1">
    <source>
        <dbReference type="ARBA" id="ARBA00023002"/>
    </source>
</evidence>
<dbReference type="InterPro" id="IPR046826">
    <property type="entry name" value="PDH_N"/>
</dbReference>
<dbReference type="SUPFAM" id="SSF51735">
    <property type="entry name" value="NAD(P)-binding Rossmann-fold domains"/>
    <property type="match status" value="1"/>
</dbReference>
<dbReference type="InterPro" id="IPR003099">
    <property type="entry name" value="Prephen_DH"/>
</dbReference>